<comment type="caution">
    <text evidence="2">The sequence shown here is derived from an EMBL/GenBank/DDBJ whole genome shotgun (WGS) entry which is preliminary data.</text>
</comment>
<reference evidence="2" key="2">
    <citation type="submission" date="2021-04" db="EMBL/GenBank/DDBJ databases">
        <authorList>
            <person name="Gilroy R."/>
        </authorList>
    </citation>
    <scope>NUCLEOTIDE SEQUENCE</scope>
    <source>
        <strain evidence="2">CHK188-16595</strain>
    </source>
</reference>
<dbReference type="Proteomes" id="UP000823877">
    <property type="component" value="Unassembled WGS sequence"/>
</dbReference>
<dbReference type="NCBIfam" id="TIGR03936">
    <property type="entry name" value="sam_1_link_chp"/>
    <property type="match status" value="1"/>
</dbReference>
<feature type="domain" description="DUF2344" evidence="1">
    <location>
        <begin position="4"/>
        <end position="187"/>
    </location>
</feature>
<dbReference type="InterPro" id="IPR018768">
    <property type="entry name" value="DUF2344"/>
</dbReference>
<reference evidence="2" key="1">
    <citation type="journal article" date="2021" name="PeerJ">
        <title>Extensive microbial diversity within the chicken gut microbiome revealed by metagenomics and culture.</title>
        <authorList>
            <person name="Gilroy R."/>
            <person name="Ravi A."/>
            <person name="Getino M."/>
            <person name="Pursley I."/>
            <person name="Horton D.L."/>
            <person name="Alikhan N.F."/>
            <person name="Baker D."/>
            <person name="Gharbi K."/>
            <person name="Hall N."/>
            <person name="Watson M."/>
            <person name="Adriaenssens E.M."/>
            <person name="Foster-Nyarko E."/>
            <person name="Jarju S."/>
            <person name="Secka A."/>
            <person name="Antonio M."/>
            <person name="Oren A."/>
            <person name="Chaudhuri R.R."/>
            <person name="La Ragione R."/>
            <person name="Hildebrand F."/>
            <person name="Pallen M.J."/>
        </authorList>
    </citation>
    <scope>NUCLEOTIDE SEQUENCE</scope>
    <source>
        <strain evidence="2">CHK188-16595</strain>
    </source>
</reference>
<name>A0A9D2MID7_9FIRM</name>
<evidence type="ECO:0000313" key="2">
    <source>
        <dbReference type="EMBL" id="HJB75370.1"/>
    </source>
</evidence>
<dbReference type="EMBL" id="DWXN01000012">
    <property type="protein sequence ID" value="HJB75370.1"/>
    <property type="molecule type" value="Genomic_DNA"/>
</dbReference>
<sequence length="221" mass="25574">MREVRLLFSKTDRCKYISHLDINRCMSRALTRAKIPLWYTEGFNPHPYMSFSLPLPLGVESMCESLEIRIIGEITNEEIKNRLNAVLPDGIRILDVYEDFRDCSQIAFSDYVFKYEFQNNEEAVKKINTVLQRDSITALKRGKQGHKKVLKEVNIKPLIDQYGISERGENVVLNARLAAGQKQNLSPELFSQTILNLAGLEFEWKNIARLSLLDANYNNFR</sequence>
<dbReference type="Pfam" id="PF10105">
    <property type="entry name" value="DUF2344"/>
    <property type="match status" value="1"/>
</dbReference>
<protein>
    <submittedName>
        <fullName evidence="2">TIGR03936 family radical SAM-associated protein</fullName>
    </submittedName>
</protein>
<accession>A0A9D2MID7</accession>
<evidence type="ECO:0000259" key="1">
    <source>
        <dbReference type="Pfam" id="PF10105"/>
    </source>
</evidence>
<gene>
    <name evidence="2" type="ORF">IAA37_06845</name>
</gene>
<proteinExistence type="predicted"/>
<dbReference type="AlphaFoldDB" id="A0A9D2MID7"/>
<evidence type="ECO:0000313" key="3">
    <source>
        <dbReference type="Proteomes" id="UP000823877"/>
    </source>
</evidence>
<organism evidence="2 3">
    <name type="scientific">Candidatus Eubacterium faecale</name>
    <dbReference type="NCBI Taxonomy" id="2838568"/>
    <lineage>
        <taxon>Bacteria</taxon>
        <taxon>Bacillati</taxon>
        <taxon>Bacillota</taxon>
        <taxon>Clostridia</taxon>
        <taxon>Eubacteriales</taxon>
        <taxon>Eubacteriaceae</taxon>
        <taxon>Eubacterium</taxon>
    </lineage>
</organism>